<keyword evidence="2" id="KW-1185">Reference proteome</keyword>
<dbReference type="Pfam" id="PF12771">
    <property type="entry name" value="SusD-like_2"/>
    <property type="match status" value="1"/>
</dbReference>
<dbReference type="InterPro" id="IPR041662">
    <property type="entry name" value="SusD-like_2"/>
</dbReference>
<sequence>MMKSIKYLFTGIFFVLFATSCDKGFEELNQDPNNPTTVPSDLLTADIIRNAANNLHSTFVGGDMGSTWAQLWTKVQYNDEERYVPRQSVIESTWDNIYEDVISDARSMEILATAEGNDVSKGVALTLQAWGYSLLTDLYGDIPNTEAIRGTEGIFAPAYDEQSVVYDSILAKLDRANALIAGGNGSLNAATDLMYGGDASKWRKFANSLKIRCLMRISGVRDVSADLQATVARPIFTSNADNAAIVYLAAQPNAHPFYETIDYGSRLEWKVSELLVQTLEGFSDPRLAVMAAKNADGNYRGKPNGIQDVPSEDFNYENVSGIGEFYLNPELPGMFMSYAELQFLLAEAAASNYISGDAATFYNAGIRASMEENGITSGVDAYLSQSGVAYSAGASAELIGTQKWISLFAQGVEAWTEWRRTGQPALSPALDAVLSQIPSRYSYPASEQTTNKASYDAAVASQGADVLTTKVWWDN</sequence>
<evidence type="ECO:0000313" key="1">
    <source>
        <dbReference type="EMBL" id="MFH6984792.1"/>
    </source>
</evidence>
<dbReference type="InterPro" id="IPR011990">
    <property type="entry name" value="TPR-like_helical_dom_sf"/>
</dbReference>
<dbReference type="Gene3D" id="1.25.40.390">
    <property type="match status" value="1"/>
</dbReference>
<comment type="caution">
    <text evidence="1">The sequence shown here is derived from an EMBL/GenBank/DDBJ whole genome shotgun (WGS) entry which is preliminary data.</text>
</comment>
<reference evidence="1 2" key="1">
    <citation type="journal article" date="2013" name="Int. J. Syst. Evol. Microbiol.">
        <title>Marinoscillum luteum sp. nov., isolated from marine sediment.</title>
        <authorList>
            <person name="Cha I.T."/>
            <person name="Park S.J."/>
            <person name="Kim S.J."/>
            <person name="Kim J.G."/>
            <person name="Jung M.Y."/>
            <person name="Shin K.S."/>
            <person name="Kwon K.K."/>
            <person name="Yang S.H."/>
            <person name="Seo Y.S."/>
            <person name="Rhee S.K."/>
        </authorList>
    </citation>
    <scope>NUCLEOTIDE SEQUENCE [LARGE SCALE GENOMIC DNA]</scope>
    <source>
        <strain evidence="1 2">KCTC 23939</strain>
    </source>
</reference>
<accession>A0ABW7NBD0</accession>
<organism evidence="1 2">
    <name type="scientific">Marinoscillum luteum</name>
    <dbReference type="NCBI Taxonomy" id="861051"/>
    <lineage>
        <taxon>Bacteria</taxon>
        <taxon>Pseudomonadati</taxon>
        <taxon>Bacteroidota</taxon>
        <taxon>Cytophagia</taxon>
        <taxon>Cytophagales</taxon>
        <taxon>Reichenbachiellaceae</taxon>
        <taxon>Marinoscillum</taxon>
    </lineage>
</organism>
<keyword evidence="1" id="KW-0449">Lipoprotein</keyword>
<gene>
    <name evidence="1" type="ORF">ACHKAR_15155</name>
</gene>
<dbReference type="Proteomes" id="UP001610063">
    <property type="component" value="Unassembled WGS sequence"/>
</dbReference>
<evidence type="ECO:0000313" key="2">
    <source>
        <dbReference type="Proteomes" id="UP001610063"/>
    </source>
</evidence>
<name>A0ABW7NBD0_9BACT</name>
<dbReference type="SUPFAM" id="SSF48452">
    <property type="entry name" value="TPR-like"/>
    <property type="match status" value="1"/>
</dbReference>
<dbReference type="PROSITE" id="PS51257">
    <property type="entry name" value="PROKAR_LIPOPROTEIN"/>
    <property type="match status" value="1"/>
</dbReference>
<protein>
    <submittedName>
        <fullName evidence="1">SusD/RagB family nutrient-binding outer membrane lipoprotein</fullName>
    </submittedName>
</protein>
<dbReference type="EMBL" id="JBIPKE010000019">
    <property type="protein sequence ID" value="MFH6984792.1"/>
    <property type="molecule type" value="Genomic_DNA"/>
</dbReference>
<dbReference type="RefSeq" id="WP_159583494.1">
    <property type="nucleotide sequence ID" value="NZ_JBIPKE010000019.1"/>
</dbReference>
<proteinExistence type="predicted"/>